<comment type="caution">
    <text evidence="1">The sequence shown here is derived from an EMBL/GenBank/DDBJ whole genome shotgun (WGS) entry which is preliminary data.</text>
</comment>
<dbReference type="EMBL" id="SJZJ01000010">
    <property type="protein sequence ID" value="TCJ28577.1"/>
    <property type="molecule type" value="Genomic_DNA"/>
</dbReference>
<name>A0A4R1CDF3_9ACTN</name>
<organism evidence="1 2">
    <name type="scientific">Nocardioides jejuensis</name>
    <dbReference type="NCBI Taxonomy" id="2502782"/>
    <lineage>
        <taxon>Bacteria</taxon>
        <taxon>Bacillati</taxon>
        <taxon>Actinomycetota</taxon>
        <taxon>Actinomycetes</taxon>
        <taxon>Propionibacteriales</taxon>
        <taxon>Nocardioidaceae</taxon>
        <taxon>Nocardioides</taxon>
    </lineage>
</organism>
<sequence length="70" mass="6844">MGMDPRETLDAALDAARDIAANATDNAAEMIYHAGEALKGDVSGGASGIAASAADIAATALAKGKEAIGR</sequence>
<dbReference type="InterPro" id="IPR057513">
    <property type="entry name" value="Rv1893"/>
</dbReference>
<dbReference type="Pfam" id="PF23706">
    <property type="entry name" value="Rv1893"/>
    <property type="match status" value="1"/>
</dbReference>
<dbReference type="Proteomes" id="UP000295453">
    <property type="component" value="Unassembled WGS sequence"/>
</dbReference>
<dbReference type="AlphaFoldDB" id="A0A4R1CDF3"/>
<evidence type="ECO:0000313" key="2">
    <source>
        <dbReference type="Proteomes" id="UP000295453"/>
    </source>
</evidence>
<protein>
    <submittedName>
        <fullName evidence="1">Uncharacterized protein</fullName>
    </submittedName>
</protein>
<dbReference type="RefSeq" id="WP_131582835.1">
    <property type="nucleotide sequence ID" value="NZ_SJZJ01000010.1"/>
</dbReference>
<reference evidence="1 2" key="1">
    <citation type="submission" date="2019-03" db="EMBL/GenBank/DDBJ databases">
        <authorList>
            <person name="Kim M.K.M."/>
        </authorList>
    </citation>
    <scope>NUCLEOTIDE SEQUENCE [LARGE SCALE GENOMIC DNA]</scope>
    <source>
        <strain evidence="1 2">18JY15-6</strain>
    </source>
</reference>
<proteinExistence type="predicted"/>
<gene>
    <name evidence="1" type="ORF">EPD65_07655</name>
</gene>
<keyword evidence="2" id="KW-1185">Reference proteome</keyword>
<evidence type="ECO:0000313" key="1">
    <source>
        <dbReference type="EMBL" id="TCJ28577.1"/>
    </source>
</evidence>
<accession>A0A4R1CDF3</accession>